<feature type="region of interest" description="Disordered" evidence="1">
    <location>
        <begin position="294"/>
        <end position="558"/>
    </location>
</feature>
<dbReference type="Proteomes" id="UP001383192">
    <property type="component" value="Unassembled WGS sequence"/>
</dbReference>
<feature type="compositionally biased region" description="Pro residues" evidence="1">
    <location>
        <begin position="350"/>
        <end position="359"/>
    </location>
</feature>
<gene>
    <name evidence="2" type="primary">RBT1_23</name>
    <name evidence="2" type="ORF">VNI00_016192</name>
</gene>
<organism evidence="2 3">
    <name type="scientific">Paramarasmius palmivorus</name>
    <dbReference type="NCBI Taxonomy" id="297713"/>
    <lineage>
        <taxon>Eukaryota</taxon>
        <taxon>Fungi</taxon>
        <taxon>Dikarya</taxon>
        <taxon>Basidiomycota</taxon>
        <taxon>Agaricomycotina</taxon>
        <taxon>Agaricomycetes</taxon>
        <taxon>Agaricomycetidae</taxon>
        <taxon>Agaricales</taxon>
        <taxon>Marasmiineae</taxon>
        <taxon>Marasmiaceae</taxon>
        <taxon>Paramarasmius</taxon>
    </lineage>
</organism>
<name>A0AAW0BDW5_9AGAR</name>
<dbReference type="EMBL" id="JAYKXP010000120">
    <property type="protein sequence ID" value="KAK7024587.1"/>
    <property type="molecule type" value="Genomic_DNA"/>
</dbReference>
<feature type="compositionally biased region" description="Polar residues" evidence="1">
    <location>
        <begin position="338"/>
        <end position="348"/>
    </location>
</feature>
<protein>
    <submittedName>
        <fullName evidence="2">SERTA domain-containing protein 3</fullName>
    </submittedName>
</protein>
<evidence type="ECO:0000313" key="3">
    <source>
        <dbReference type="Proteomes" id="UP001383192"/>
    </source>
</evidence>
<feature type="compositionally biased region" description="Polar residues" evidence="1">
    <location>
        <begin position="463"/>
        <end position="477"/>
    </location>
</feature>
<keyword evidence="3" id="KW-1185">Reference proteome</keyword>
<feature type="compositionally biased region" description="Low complexity" evidence="1">
    <location>
        <begin position="503"/>
        <end position="531"/>
    </location>
</feature>
<feature type="compositionally biased region" description="Polar residues" evidence="1">
    <location>
        <begin position="303"/>
        <end position="322"/>
    </location>
</feature>
<evidence type="ECO:0000256" key="1">
    <source>
        <dbReference type="SAM" id="MobiDB-lite"/>
    </source>
</evidence>
<reference evidence="2 3" key="1">
    <citation type="submission" date="2024-01" db="EMBL/GenBank/DDBJ databases">
        <title>A draft genome for a cacao thread blight-causing isolate of Paramarasmius palmivorus.</title>
        <authorList>
            <person name="Baruah I.K."/>
            <person name="Bukari Y."/>
            <person name="Amoako-Attah I."/>
            <person name="Meinhardt L.W."/>
            <person name="Bailey B.A."/>
            <person name="Cohen S.P."/>
        </authorList>
    </citation>
    <scope>NUCLEOTIDE SEQUENCE [LARGE SCALE GENOMIC DNA]</scope>
    <source>
        <strain evidence="2 3">GH-12</strain>
    </source>
</reference>
<evidence type="ECO:0000313" key="2">
    <source>
        <dbReference type="EMBL" id="KAK7024587.1"/>
    </source>
</evidence>
<sequence>MVAHSSFEGSRAVFLDSHHDSYAVAAQEGWIKDFIADLGRRYMKRYPASLAHNVEPSEEHLQSVNDDAPDPESLCPVQRPGQSDEEYHQAVRKHEIEKDITSFRLGVSRVTIRILGRKAFVRVRQEVVKEVYDALSELEKKPWEEAVEKDWSARLEAYKASMNAGFSTEPAARQDCITRLPAFVQPILDGIRDATGMHCTLIVGGPEPADMGRLNMVSFHSGETLSLPALNFGAACQEGYRNLLIPLYGSYLRKCFTVEECKSRALPQKGLSLAACLAGEAGINLDFIDTPGIPRDEAAVPSSDRSPPSQQINVTGSTSTPEKTVKAAEKPSHGVATLQVSSVPNGYHQSPPPTPPPVSPLRETTAPVHGSSSPCSSPAPGSAPPTLAPSTPPRGSSLFLYGSPVGSIQTEDLGLPVEEEGEETALDQPQPSLGASSGGDLVSNSGHGKKMQRPESVKRKASSQRGVDSSSAYSGANSLPGIENVTSPETPTVTTKSKRRTSRAAPKPTPITSSAASASNATSAVSGSNTAKRSTKRKAVGPPLAHPQRDQKRSKVAKSQTTLIACPDQAPTYVWNLFSMASTVGMNQRFYQILQRYLALEEEHGYQGGNLKTKNRPDEVQQWYKRRRAVWFPEFTDIAHFSQEFKAWFRLCSPPWRTGKENGAVMIRKSGEEWGCMRVLGQNGIVAFLVSLVWWQKALNNLSSNKAKDLAEHQSRLEEVFAEVEYTFQNL</sequence>
<dbReference type="AlphaFoldDB" id="A0AAW0BDW5"/>
<feature type="compositionally biased region" description="Polar residues" evidence="1">
    <location>
        <begin position="484"/>
        <end position="493"/>
    </location>
</feature>
<proteinExistence type="predicted"/>
<comment type="caution">
    <text evidence="2">The sequence shown here is derived from an EMBL/GenBank/DDBJ whole genome shotgun (WGS) entry which is preliminary data.</text>
</comment>
<feature type="region of interest" description="Disordered" evidence="1">
    <location>
        <begin position="54"/>
        <end position="90"/>
    </location>
</feature>
<feature type="compositionally biased region" description="Low complexity" evidence="1">
    <location>
        <begin position="370"/>
        <end position="380"/>
    </location>
</feature>
<feature type="compositionally biased region" description="Pro residues" evidence="1">
    <location>
        <begin position="381"/>
        <end position="392"/>
    </location>
</feature>
<feature type="compositionally biased region" description="Basic and acidic residues" evidence="1">
    <location>
        <begin position="323"/>
        <end position="332"/>
    </location>
</feature>
<accession>A0AAW0BDW5</accession>